<reference evidence="3 4" key="1">
    <citation type="journal article" date="2006" name="Science">
        <title>Genome of rice cluster I archaea -- the key methane producers in the rice rhizosphere.</title>
        <authorList>
            <person name="Erkel C."/>
            <person name="Kube M."/>
            <person name="Reinhardt R."/>
            <person name="Liesack W."/>
        </authorList>
    </citation>
    <scope>NUCLEOTIDE SEQUENCE [LARGE SCALE GENOMIC DNA]</scope>
    <source>
        <strain evidence="4">DSM 22066 / NBRC 105507 / MRE50</strain>
    </source>
</reference>
<dbReference type="KEGG" id="rci:RCIX1440"/>
<dbReference type="STRING" id="351160.RCIX1440"/>
<keyword evidence="2" id="KW-1133">Transmembrane helix</keyword>
<dbReference type="EMBL" id="AM114193">
    <property type="protein sequence ID" value="CAJ36708.1"/>
    <property type="molecule type" value="Genomic_DNA"/>
</dbReference>
<evidence type="ECO:0000256" key="1">
    <source>
        <dbReference type="SAM" id="MobiDB-lite"/>
    </source>
</evidence>
<organism evidence="3 4">
    <name type="scientific">Methanocella arvoryzae (strain DSM 22066 / NBRC 105507 / MRE50)</name>
    <dbReference type="NCBI Taxonomy" id="351160"/>
    <lineage>
        <taxon>Archaea</taxon>
        <taxon>Methanobacteriati</taxon>
        <taxon>Methanobacteriota</taxon>
        <taxon>Stenosarchaea group</taxon>
        <taxon>Methanomicrobia</taxon>
        <taxon>Methanocellales</taxon>
        <taxon>Methanocellaceae</taxon>
        <taxon>Methanocella</taxon>
    </lineage>
</organism>
<dbReference type="PATRIC" id="fig|351160.9.peg.1560"/>
<name>Q0W4I5_METAR</name>
<gene>
    <name evidence="3" type="ORF">RCIX1440</name>
</gene>
<dbReference type="AlphaFoldDB" id="Q0W4I5"/>
<evidence type="ECO:0000313" key="3">
    <source>
        <dbReference type="EMBL" id="CAJ36708.1"/>
    </source>
</evidence>
<dbReference type="Proteomes" id="UP000000663">
    <property type="component" value="Chromosome"/>
</dbReference>
<evidence type="ECO:0000313" key="4">
    <source>
        <dbReference type="Proteomes" id="UP000000663"/>
    </source>
</evidence>
<accession>Q0W4I5</accession>
<keyword evidence="2" id="KW-0472">Membrane</keyword>
<protein>
    <submittedName>
        <fullName evidence="3">Uncharacterized protein</fullName>
    </submittedName>
</protein>
<dbReference type="RefSeq" id="WP_012035843.1">
    <property type="nucleotide sequence ID" value="NC_009464.1"/>
</dbReference>
<keyword evidence="4" id="KW-1185">Reference proteome</keyword>
<evidence type="ECO:0000256" key="2">
    <source>
        <dbReference type="SAM" id="Phobius"/>
    </source>
</evidence>
<sequence>MRSAIRIICIALAIAVCLAVTAPIASSDLPMPPMPPSLPPLGTPTPTPSGGGGGPSGPGPVTFQKYVVDIKTTDGILIGNITANSPDSLKLWVERIVPIGSYNYTVRMTADLDAVPQAPQMDILAAAPGAGKLLDSDEYTSLAAFNITRYSKSGNWKLKAGTVNLYVTAPAEALNGTDTAAPYYLLKNDTSRDIVYPAARDNGDGTVTFSTLLWYEPGSPADTGIYSLLGKSVEVLPEPTVTPTAAPSPTGTASADTEGSNVFATIGVLILGLILGLLVALGYMYLANKK</sequence>
<dbReference type="GeneID" id="5144416"/>
<feature type="compositionally biased region" description="Pro residues" evidence="1">
    <location>
        <begin position="31"/>
        <end position="47"/>
    </location>
</feature>
<feature type="region of interest" description="Disordered" evidence="1">
    <location>
        <begin position="31"/>
        <end position="58"/>
    </location>
</feature>
<keyword evidence="2" id="KW-0812">Transmembrane</keyword>
<dbReference type="eggNOG" id="arCOG05791">
    <property type="taxonomic scope" value="Archaea"/>
</dbReference>
<proteinExistence type="predicted"/>
<feature type="transmembrane region" description="Helical" evidence="2">
    <location>
        <begin position="262"/>
        <end position="286"/>
    </location>
</feature>